<protein>
    <recommendedName>
        <fullName evidence="3">citrate synthase (unknown stereospecificity)</fullName>
        <ecNumber evidence="3">2.3.3.16</ecNumber>
    </recommendedName>
</protein>
<name>R9L2Q6_9ACTN</name>
<comment type="caution">
    <text evidence="5">The sequence shown here is derived from an EMBL/GenBank/DDBJ whole genome shotgun (WGS) entry which is preliminary data.</text>
</comment>
<dbReference type="PATRIC" id="fig|1235794.3.peg.1646"/>
<dbReference type="InterPro" id="IPR016143">
    <property type="entry name" value="Citrate_synth-like_sm_a-sub"/>
</dbReference>
<organism evidence="5 6">
    <name type="scientific">Adlercreutzia caecimuris B7</name>
    <dbReference type="NCBI Taxonomy" id="1235794"/>
    <lineage>
        <taxon>Bacteria</taxon>
        <taxon>Bacillati</taxon>
        <taxon>Actinomycetota</taxon>
        <taxon>Coriobacteriia</taxon>
        <taxon>Eggerthellales</taxon>
        <taxon>Eggerthellaceae</taxon>
        <taxon>Adlercreutzia</taxon>
    </lineage>
</organism>
<dbReference type="GO" id="GO:0006099">
    <property type="term" value="P:tricarboxylic acid cycle"/>
    <property type="evidence" value="ECO:0007669"/>
    <property type="project" value="UniProtKB-UniPathway"/>
</dbReference>
<sequence length="475" mass="53382">MAMEIDEAVIRVDNCADIDGAEPIEISEDEARRVRLYENFYQVNTIDPEHYQTYDVKRGLRNADGTGVLAGMTNVSNVHGYVVSDGEKMPAEGSLRLRGYDIYDLLGDLNPERRFAYEEVAYLLLMGELPTRERLTRFVEVIDSQRELPDGFTASTLMVDTSPDIMNMMSRSILRLYAADECAENRSPEHEIHTALSLISRLPRIMVLAYYAKRAAFHHDSMIMHRFVPGQSTAETILSMLRPDRAFTPEEARMLDIMLSLHAEHGGGNNSTFTTRVLSSSDTDPYSTYAAAFGSLKGHRHGGANHQVRAMQAEIKENVRNWEDDDEVAAYLAKIVNKQAYDKTGLVYGMGHAVYTLSDPRAIIGKRFAEQLAAGTEYEAELNLLKSIERLTPEVFAREKGSSKALCANVDMYSGFIYSMMGIPEDLFTPLFACARMAGWAAHRFEEIAAGKRIIRPAYKNTVRGTKPYVPIEER</sequence>
<dbReference type="SUPFAM" id="SSF48256">
    <property type="entry name" value="Citrate synthase"/>
    <property type="match status" value="1"/>
</dbReference>
<dbReference type="EC" id="2.3.3.16" evidence="3"/>
<dbReference type="GeneID" id="82191117"/>
<dbReference type="GO" id="GO:0036440">
    <property type="term" value="F:citrate synthase activity"/>
    <property type="evidence" value="ECO:0007669"/>
    <property type="project" value="UniProtKB-EC"/>
</dbReference>
<dbReference type="GO" id="GO:0005829">
    <property type="term" value="C:cytosol"/>
    <property type="evidence" value="ECO:0007669"/>
    <property type="project" value="TreeGrafter"/>
</dbReference>
<dbReference type="InterPro" id="IPR016142">
    <property type="entry name" value="Citrate_synth-like_lrg_a-sub"/>
</dbReference>
<dbReference type="PANTHER" id="PTHR11739:SF4">
    <property type="entry name" value="CITRATE SYNTHASE, PEROXISOMAL"/>
    <property type="match status" value="1"/>
</dbReference>
<dbReference type="AlphaFoldDB" id="R9L2Q6"/>
<dbReference type="STRING" id="1235794.C811_01668"/>
<dbReference type="NCBIfam" id="NF010635">
    <property type="entry name" value="PRK14032.1"/>
    <property type="match status" value="1"/>
</dbReference>
<keyword evidence="6" id="KW-1185">Reference proteome</keyword>
<dbReference type="HOGENOM" id="CLU_025068_2_2_11"/>
<comment type="similarity">
    <text evidence="2">Belongs to the citrate synthase family.</text>
</comment>
<evidence type="ECO:0000256" key="3">
    <source>
        <dbReference type="ARBA" id="ARBA00012972"/>
    </source>
</evidence>
<dbReference type="eggNOG" id="COG0372">
    <property type="taxonomic scope" value="Bacteria"/>
</dbReference>
<evidence type="ECO:0000256" key="4">
    <source>
        <dbReference type="ARBA" id="ARBA00022679"/>
    </source>
</evidence>
<dbReference type="Pfam" id="PF00285">
    <property type="entry name" value="Citrate_synt"/>
    <property type="match status" value="1"/>
</dbReference>
<dbReference type="Proteomes" id="UP000014204">
    <property type="component" value="Unassembled WGS sequence"/>
</dbReference>
<dbReference type="Gene3D" id="1.10.230.10">
    <property type="entry name" value="Cytochrome P450-Terp, domain 2"/>
    <property type="match status" value="1"/>
</dbReference>
<evidence type="ECO:0000313" key="6">
    <source>
        <dbReference type="Proteomes" id="UP000014204"/>
    </source>
</evidence>
<accession>R9L2Q6</accession>
<reference evidence="5 6" key="1">
    <citation type="submission" date="2013-04" db="EMBL/GenBank/DDBJ databases">
        <title>The Genome Sequence of Enterorhabdus caecimuris B7.</title>
        <authorList>
            <consortium name="The Broad Institute Genomics Platform"/>
            <consortium name="The Broad Institute Genome Sequencing Center for Infectious Disease"/>
            <person name="Earl A."/>
            <person name="Xavier R."/>
            <person name="Elson C."/>
            <person name="Duck W."/>
            <person name="Walker B."/>
            <person name="Young S."/>
            <person name="Zeng Q."/>
            <person name="Gargeya S."/>
            <person name="Fitzgerald M."/>
            <person name="Haas B."/>
            <person name="Abouelleil A."/>
            <person name="Allen A.W."/>
            <person name="Alvarado L."/>
            <person name="Arachchi H.M."/>
            <person name="Berlin A.M."/>
            <person name="Chapman S.B."/>
            <person name="Gainer-Dewar J."/>
            <person name="Goldberg J."/>
            <person name="Griggs A."/>
            <person name="Gujja S."/>
            <person name="Hansen M."/>
            <person name="Howarth C."/>
            <person name="Imamovic A."/>
            <person name="Ireland A."/>
            <person name="Larimer J."/>
            <person name="McCowan C."/>
            <person name="Murphy C."/>
            <person name="Pearson M."/>
            <person name="Poon T.W."/>
            <person name="Priest M."/>
            <person name="Roberts A."/>
            <person name="Saif S."/>
            <person name="Shea T."/>
            <person name="Sisk P."/>
            <person name="Sykes S."/>
            <person name="Wortman J."/>
            <person name="Nusbaum C."/>
            <person name="Birren B."/>
        </authorList>
    </citation>
    <scope>NUCLEOTIDE SEQUENCE [LARGE SCALE GENOMIC DNA]</scope>
    <source>
        <strain evidence="5 6">B7</strain>
    </source>
</reference>
<dbReference type="InterPro" id="IPR036969">
    <property type="entry name" value="Citrate_synthase_sf"/>
</dbReference>
<dbReference type="UniPathway" id="UPA00223"/>
<proteinExistence type="inferred from homology"/>
<dbReference type="EMBL" id="ASSY01000009">
    <property type="protein sequence ID" value="EOS50047.1"/>
    <property type="molecule type" value="Genomic_DNA"/>
</dbReference>
<comment type="pathway">
    <text evidence="1">Carbohydrate metabolism; tricarboxylic acid cycle.</text>
</comment>
<dbReference type="PRINTS" id="PR00143">
    <property type="entry name" value="CITRTSNTHASE"/>
</dbReference>
<evidence type="ECO:0000313" key="5">
    <source>
        <dbReference type="EMBL" id="EOS50047.1"/>
    </source>
</evidence>
<evidence type="ECO:0000256" key="2">
    <source>
        <dbReference type="ARBA" id="ARBA00010566"/>
    </source>
</evidence>
<dbReference type="RefSeq" id="WP_016309862.1">
    <property type="nucleotide sequence ID" value="NZ_KE159646.1"/>
</dbReference>
<gene>
    <name evidence="5" type="ORF">C811_01668</name>
</gene>
<dbReference type="InterPro" id="IPR002020">
    <property type="entry name" value="Citrate_synthase"/>
</dbReference>
<dbReference type="GO" id="GO:0005975">
    <property type="term" value="P:carbohydrate metabolic process"/>
    <property type="evidence" value="ECO:0007669"/>
    <property type="project" value="TreeGrafter"/>
</dbReference>
<evidence type="ECO:0000256" key="1">
    <source>
        <dbReference type="ARBA" id="ARBA00005163"/>
    </source>
</evidence>
<dbReference type="Gene3D" id="1.10.580.10">
    <property type="entry name" value="Citrate Synthase, domain 1"/>
    <property type="match status" value="1"/>
</dbReference>
<dbReference type="PANTHER" id="PTHR11739">
    <property type="entry name" value="CITRATE SYNTHASE"/>
    <property type="match status" value="1"/>
</dbReference>
<keyword evidence="4" id="KW-0808">Transferase</keyword>